<evidence type="ECO:0000313" key="9">
    <source>
        <dbReference type="EMBL" id="QWG12553.1"/>
    </source>
</evidence>
<dbReference type="GO" id="GO:0046872">
    <property type="term" value="F:metal ion binding"/>
    <property type="evidence" value="ECO:0007669"/>
    <property type="project" value="UniProtKB-KW"/>
</dbReference>
<dbReference type="InterPro" id="IPR050597">
    <property type="entry name" value="Cytochrome_c_Oxidase_Subunit"/>
</dbReference>
<keyword evidence="4" id="KW-0249">Electron transport</keyword>
<dbReference type="EMBL" id="CP076134">
    <property type="protein sequence ID" value="QWG12553.1"/>
    <property type="molecule type" value="Genomic_DNA"/>
</dbReference>
<dbReference type="PANTHER" id="PTHR33751:SF9">
    <property type="entry name" value="CYTOCHROME C4"/>
    <property type="match status" value="1"/>
</dbReference>
<dbReference type="RefSeq" id="WP_215621360.1">
    <property type="nucleotide sequence ID" value="NZ_CP076134.1"/>
</dbReference>
<keyword evidence="1" id="KW-0813">Transport</keyword>
<dbReference type="AlphaFoldDB" id="A0A975RMB9"/>
<feature type="domain" description="Cytochrome c" evidence="8">
    <location>
        <begin position="33"/>
        <end position="111"/>
    </location>
</feature>
<dbReference type="InterPro" id="IPR036909">
    <property type="entry name" value="Cyt_c-like_dom_sf"/>
</dbReference>
<evidence type="ECO:0000256" key="7">
    <source>
        <dbReference type="SAM" id="SignalP"/>
    </source>
</evidence>
<keyword evidence="2 6" id="KW-0349">Heme</keyword>
<dbReference type="PANTHER" id="PTHR33751">
    <property type="entry name" value="CBB3-TYPE CYTOCHROME C OXIDASE SUBUNIT FIXP"/>
    <property type="match status" value="1"/>
</dbReference>
<gene>
    <name evidence="9" type="ORF">KMZ29_23085</name>
</gene>
<evidence type="ECO:0000256" key="6">
    <source>
        <dbReference type="PROSITE-ProRule" id="PRU00433"/>
    </source>
</evidence>
<accession>A0A975RMB9</accession>
<dbReference type="GO" id="GO:0009055">
    <property type="term" value="F:electron transfer activity"/>
    <property type="evidence" value="ECO:0007669"/>
    <property type="project" value="InterPro"/>
</dbReference>
<dbReference type="Pfam" id="PF00034">
    <property type="entry name" value="Cytochrom_C"/>
    <property type="match status" value="1"/>
</dbReference>
<dbReference type="Proteomes" id="UP000680839">
    <property type="component" value="Chromosome"/>
</dbReference>
<protein>
    <submittedName>
        <fullName evidence="9">Cytochrome c</fullName>
    </submittedName>
</protein>
<evidence type="ECO:0000313" key="10">
    <source>
        <dbReference type="Proteomes" id="UP000680839"/>
    </source>
</evidence>
<feature type="signal peptide" evidence="7">
    <location>
        <begin position="1"/>
        <end position="24"/>
    </location>
</feature>
<dbReference type="GO" id="GO:0020037">
    <property type="term" value="F:heme binding"/>
    <property type="evidence" value="ECO:0007669"/>
    <property type="project" value="InterPro"/>
</dbReference>
<name>A0A975RMB9_9BRAD</name>
<evidence type="ECO:0000256" key="1">
    <source>
        <dbReference type="ARBA" id="ARBA00022448"/>
    </source>
</evidence>
<proteinExistence type="predicted"/>
<organism evidence="9 10">
    <name type="scientific">Bradyrhizobium sediminis</name>
    <dbReference type="NCBI Taxonomy" id="2840469"/>
    <lineage>
        <taxon>Bacteria</taxon>
        <taxon>Pseudomonadati</taxon>
        <taxon>Pseudomonadota</taxon>
        <taxon>Alphaproteobacteria</taxon>
        <taxon>Hyphomicrobiales</taxon>
        <taxon>Nitrobacteraceae</taxon>
        <taxon>Bradyrhizobium</taxon>
    </lineage>
</organism>
<keyword evidence="7" id="KW-0732">Signal</keyword>
<dbReference type="Gene3D" id="1.10.760.10">
    <property type="entry name" value="Cytochrome c-like domain"/>
    <property type="match status" value="1"/>
</dbReference>
<reference evidence="9" key="1">
    <citation type="submission" date="2021-06" db="EMBL/GenBank/DDBJ databases">
        <title>Bradyrhizobium sp. S2-20-1 Genome sequencing.</title>
        <authorList>
            <person name="Jin L."/>
        </authorList>
    </citation>
    <scope>NUCLEOTIDE SEQUENCE</scope>
    <source>
        <strain evidence="9">S2-20-1</strain>
    </source>
</reference>
<evidence type="ECO:0000259" key="8">
    <source>
        <dbReference type="PROSITE" id="PS51007"/>
    </source>
</evidence>
<evidence type="ECO:0000256" key="3">
    <source>
        <dbReference type="ARBA" id="ARBA00022723"/>
    </source>
</evidence>
<keyword evidence="3 6" id="KW-0479">Metal-binding</keyword>
<sequence>MVIPAHPRVARLVVCLLASACLLAASGNPCRAGDVKAGRAKALICQACHGLDGLSKTPDAPNIAGQTEPYLITQLQAFKSGGRKNDAMSVVVPSLSDKDIEDLAAYFSAIEISIGKLPGQ</sequence>
<dbReference type="PROSITE" id="PS51007">
    <property type="entry name" value="CYTC"/>
    <property type="match status" value="1"/>
</dbReference>
<dbReference type="InterPro" id="IPR009056">
    <property type="entry name" value="Cyt_c-like_dom"/>
</dbReference>
<dbReference type="SUPFAM" id="SSF46626">
    <property type="entry name" value="Cytochrome c"/>
    <property type="match status" value="1"/>
</dbReference>
<evidence type="ECO:0000256" key="2">
    <source>
        <dbReference type="ARBA" id="ARBA00022617"/>
    </source>
</evidence>
<keyword evidence="5 6" id="KW-0408">Iron</keyword>
<evidence type="ECO:0000256" key="5">
    <source>
        <dbReference type="ARBA" id="ARBA00023004"/>
    </source>
</evidence>
<evidence type="ECO:0000256" key="4">
    <source>
        <dbReference type="ARBA" id="ARBA00022982"/>
    </source>
</evidence>
<feature type="chain" id="PRO_5037432809" evidence="7">
    <location>
        <begin position="25"/>
        <end position="120"/>
    </location>
</feature>